<dbReference type="KEGG" id="dps:DP0450"/>
<organism evidence="1 2">
    <name type="scientific">Desulfotalea psychrophila (strain LSv54 / DSM 12343)</name>
    <dbReference type="NCBI Taxonomy" id="177439"/>
    <lineage>
        <taxon>Bacteria</taxon>
        <taxon>Pseudomonadati</taxon>
        <taxon>Thermodesulfobacteriota</taxon>
        <taxon>Desulfobulbia</taxon>
        <taxon>Desulfobulbales</taxon>
        <taxon>Desulfocapsaceae</taxon>
        <taxon>Desulfotalea</taxon>
    </lineage>
</organism>
<evidence type="ECO:0000313" key="2">
    <source>
        <dbReference type="Proteomes" id="UP000000602"/>
    </source>
</evidence>
<dbReference type="HOGENOM" id="CLU_2665171_0_0_7"/>
<accession>Q6AR45</accession>
<evidence type="ECO:0000313" key="1">
    <source>
        <dbReference type="EMBL" id="CAG35179.1"/>
    </source>
</evidence>
<reference evidence="2" key="1">
    <citation type="journal article" date="2004" name="Environ. Microbiol.">
        <title>The genome of Desulfotalea psychrophila, a sulfate-reducing bacterium from permanently cold Arctic sediments.</title>
        <authorList>
            <person name="Rabus R."/>
            <person name="Ruepp A."/>
            <person name="Frickey T."/>
            <person name="Rattei T."/>
            <person name="Fartmann B."/>
            <person name="Stark M."/>
            <person name="Bauer M."/>
            <person name="Zibat A."/>
            <person name="Lombardot T."/>
            <person name="Becker I."/>
            <person name="Amann J."/>
            <person name="Gellner K."/>
            <person name="Teeling H."/>
            <person name="Leuschner W.D."/>
            <person name="Gloeckner F.-O."/>
            <person name="Lupas A.N."/>
            <person name="Amann R."/>
            <person name="Klenk H.-P."/>
        </authorList>
    </citation>
    <scope>NUCLEOTIDE SEQUENCE [LARGE SCALE GENOMIC DNA]</scope>
    <source>
        <strain evidence="2">DSM 12343 / LSv54</strain>
    </source>
</reference>
<gene>
    <name evidence="1" type="ordered locus">DP0450</name>
</gene>
<dbReference type="Proteomes" id="UP000000602">
    <property type="component" value="Chromosome"/>
</dbReference>
<keyword evidence="2" id="KW-1185">Reference proteome</keyword>
<dbReference type="AlphaFoldDB" id="Q6AR45"/>
<proteinExistence type="predicted"/>
<protein>
    <submittedName>
        <fullName evidence="1">Uncharacterized protein</fullName>
    </submittedName>
</protein>
<sequence>MVNSNQIIWMCRYRRGICFCPLQALFCFVGGASLPPGDISSRYFVLVDEPGKAKKKICLLWLRNLLAIKGAACLK</sequence>
<name>Q6AR45_DESPS</name>
<dbReference type="EMBL" id="CR522870">
    <property type="protein sequence ID" value="CAG35179.1"/>
    <property type="molecule type" value="Genomic_DNA"/>
</dbReference>
<dbReference type="STRING" id="177439.DP0450"/>